<accession>A0ABW3UVJ3</accession>
<dbReference type="EMBL" id="JBHTLU010000045">
    <property type="protein sequence ID" value="MFD1224391.1"/>
    <property type="molecule type" value="Genomic_DNA"/>
</dbReference>
<name>A0ABW3UVJ3_9BACL</name>
<dbReference type="RefSeq" id="WP_345586559.1">
    <property type="nucleotide sequence ID" value="NZ_BAABJG010000004.1"/>
</dbReference>
<proteinExistence type="predicted"/>
<organism evidence="1 2">
    <name type="scientific">Paenibacillus vulneris</name>
    <dbReference type="NCBI Taxonomy" id="1133364"/>
    <lineage>
        <taxon>Bacteria</taxon>
        <taxon>Bacillati</taxon>
        <taxon>Bacillota</taxon>
        <taxon>Bacilli</taxon>
        <taxon>Bacillales</taxon>
        <taxon>Paenibacillaceae</taxon>
        <taxon>Paenibacillus</taxon>
    </lineage>
</organism>
<reference evidence="2" key="1">
    <citation type="journal article" date="2019" name="Int. J. Syst. Evol. Microbiol.">
        <title>The Global Catalogue of Microorganisms (GCM) 10K type strain sequencing project: providing services to taxonomists for standard genome sequencing and annotation.</title>
        <authorList>
            <consortium name="The Broad Institute Genomics Platform"/>
            <consortium name="The Broad Institute Genome Sequencing Center for Infectious Disease"/>
            <person name="Wu L."/>
            <person name="Ma J."/>
        </authorList>
    </citation>
    <scope>NUCLEOTIDE SEQUENCE [LARGE SCALE GENOMIC DNA]</scope>
    <source>
        <strain evidence="2">CCUG 53270</strain>
    </source>
</reference>
<evidence type="ECO:0008006" key="3">
    <source>
        <dbReference type="Google" id="ProtNLM"/>
    </source>
</evidence>
<comment type="caution">
    <text evidence="1">The sequence shown here is derived from an EMBL/GenBank/DDBJ whole genome shotgun (WGS) entry which is preliminary data.</text>
</comment>
<keyword evidence="2" id="KW-1185">Reference proteome</keyword>
<evidence type="ECO:0000313" key="2">
    <source>
        <dbReference type="Proteomes" id="UP001597180"/>
    </source>
</evidence>
<gene>
    <name evidence="1" type="ORF">ACFQ4B_30220</name>
</gene>
<sequence>MRMRKAIPSDLDYLVRIDLKDEVSFFNTSSLSAEEMRLHQEKISKFVSSSDRGAKKGHLAATAAPEWPFDRTVNLNPSLSRAPLPSPSC</sequence>
<evidence type="ECO:0000313" key="1">
    <source>
        <dbReference type="EMBL" id="MFD1224391.1"/>
    </source>
</evidence>
<protein>
    <recommendedName>
        <fullName evidence="3">N-acetyltransferase domain-containing protein</fullName>
    </recommendedName>
</protein>
<dbReference type="Proteomes" id="UP001597180">
    <property type="component" value="Unassembled WGS sequence"/>
</dbReference>